<dbReference type="Proteomes" id="UP000271031">
    <property type="component" value="Unassembled WGS sequence"/>
</dbReference>
<feature type="transmembrane region" description="Helical" evidence="1">
    <location>
        <begin position="16"/>
        <end position="34"/>
    </location>
</feature>
<feature type="transmembrane region" description="Helical" evidence="1">
    <location>
        <begin position="142"/>
        <end position="158"/>
    </location>
</feature>
<keyword evidence="3" id="KW-0645">Protease</keyword>
<dbReference type="EMBL" id="RHHQ01000022">
    <property type="protein sequence ID" value="RNB81597.1"/>
    <property type="molecule type" value="Genomic_DNA"/>
</dbReference>
<dbReference type="GO" id="GO:0008237">
    <property type="term" value="F:metallopeptidase activity"/>
    <property type="evidence" value="ECO:0007669"/>
    <property type="project" value="UniProtKB-KW"/>
</dbReference>
<proteinExistence type="predicted"/>
<keyword evidence="3" id="KW-0482">Metalloprotease</keyword>
<evidence type="ECO:0000259" key="2">
    <source>
        <dbReference type="Pfam" id="PF02517"/>
    </source>
</evidence>
<organism evidence="3 4">
    <name type="scientific">Brevibacillus fluminis</name>
    <dbReference type="NCBI Taxonomy" id="511487"/>
    <lineage>
        <taxon>Bacteria</taxon>
        <taxon>Bacillati</taxon>
        <taxon>Bacillota</taxon>
        <taxon>Bacilli</taxon>
        <taxon>Bacillales</taxon>
        <taxon>Paenibacillaceae</taxon>
        <taxon>Brevibacillus</taxon>
    </lineage>
</organism>
<feature type="transmembrane region" description="Helical" evidence="1">
    <location>
        <begin position="164"/>
        <end position="182"/>
    </location>
</feature>
<keyword evidence="1" id="KW-1133">Transmembrane helix</keyword>
<dbReference type="RefSeq" id="WP_122920681.1">
    <property type="nucleotide sequence ID" value="NZ_RHHQ01000022.1"/>
</dbReference>
<keyword evidence="1" id="KW-0812">Transmembrane</keyword>
<keyword evidence="1" id="KW-0472">Membrane</keyword>
<dbReference type="OrthoDB" id="1523022at2"/>
<dbReference type="GO" id="GO:0006508">
    <property type="term" value="P:proteolysis"/>
    <property type="evidence" value="ECO:0007669"/>
    <property type="project" value="UniProtKB-KW"/>
</dbReference>
<dbReference type="InterPro" id="IPR003675">
    <property type="entry name" value="Rce1/LyrA-like_dom"/>
</dbReference>
<reference evidence="3 4" key="1">
    <citation type="submission" date="2018-10" db="EMBL/GenBank/DDBJ databases">
        <title>Phylogenomics of Brevibacillus.</title>
        <authorList>
            <person name="Dunlap C."/>
        </authorList>
    </citation>
    <scope>NUCLEOTIDE SEQUENCE [LARGE SCALE GENOMIC DNA]</scope>
    <source>
        <strain evidence="3 4">JCM 15716</strain>
    </source>
</reference>
<evidence type="ECO:0000313" key="3">
    <source>
        <dbReference type="EMBL" id="RNB81597.1"/>
    </source>
</evidence>
<protein>
    <submittedName>
        <fullName evidence="3">CPBP family intramembrane metalloprotease</fullName>
    </submittedName>
</protein>
<dbReference type="AlphaFoldDB" id="A0A3M8D2C4"/>
<sequence>MSLDNQQGSDRRMIRLNLYLTQVIILAVALSLSLSLHGLAQNAAYFQIPSFSQIVWAVLIAIAVASCSMMLERLLPENWMDDGGINKFVFSLLSRKEIVLLCFLVGLCEEWLFRGGLQPLIGNGWTSTVFTLLHIRYIKKPVLFIGVFAISYVLGMLFDATGGLIVPVAAHALIDLIQALYLKQRMEKERMT</sequence>
<accession>A0A3M8D2C4</accession>
<name>A0A3M8D2C4_9BACL</name>
<feature type="domain" description="CAAX prenyl protease 2/Lysostaphin resistance protein A-like" evidence="2">
    <location>
        <begin position="98"/>
        <end position="177"/>
    </location>
</feature>
<feature type="transmembrane region" description="Helical" evidence="1">
    <location>
        <begin position="54"/>
        <end position="71"/>
    </location>
</feature>
<gene>
    <name evidence="3" type="ORF">EDM56_25075</name>
</gene>
<dbReference type="GO" id="GO:0004175">
    <property type="term" value="F:endopeptidase activity"/>
    <property type="evidence" value="ECO:0007669"/>
    <property type="project" value="UniProtKB-ARBA"/>
</dbReference>
<evidence type="ECO:0000256" key="1">
    <source>
        <dbReference type="SAM" id="Phobius"/>
    </source>
</evidence>
<comment type="caution">
    <text evidence="3">The sequence shown here is derived from an EMBL/GenBank/DDBJ whole genome shotgun (WGS) entry which is preliminary data.</text>
</comment>
<dbReference type="Pfam" id="PF02517">
    <property type="entry name" value="Rce1-like"/>
    <property type="match status" value="1"/>
</dbReference>
<dbReference type="GO" id="GO:0080120">
    <property type="term" value="P:CAAX-box protein maturation"/>
    <property type="evidence" value="ECO:0007669"/>
    <property type="project" value="UniProtKB-ARBA"/>
</dbReference>
<evidence type="ECO:0000313" key="4">
    <source>
        <dbReference type="Proteomes" id="UP000271031"/>
    </source>
</evidence>
<keyword evidence="3" id="KW-0378">Hydrolase</keyword>
<keyword evidence="4" id="KW-1185">Reference proteome</keyword>